<dbReference type="PANTHER" id="PTHR12271">
    <property type="entry name" value="POLY A POLYMERASE CID PAP -RELATED"/>
    <property type="match status" value="1"/>
</dbReference>
<dbReference type="GO" id="GO:0046872">
    <property type="term" value="F:metal ion binding"/>
    <property type="evidence" value="ECO:0007669"/>
    <property type="project" value="UniProtKB-KW"/>
</dbReference>
<dbReference type="InterPro" id="IPR043519">
    <property type="entry name" value="NT_sf"/>
</dbReference>
<feature type="compositionally biased region" description="Polar residues" evidence="6">
    <location>
        <begin position="42"/>
        <end position="54"/>
    </location>
</feature>
<reference evidence="10" key="1">
    <citation type="submission" date="2024-02" db="UniProtKB">
        <authorList>
            <consortium name="WormBaseParasite"/>
        </authorList>
    </citation>
    <scope>IDENTIFICATION</scope>
</reference>
<dbReference type="GO" id="GO:0031123">
    <property type="term" value="P:RNA 3'-end processing"/>
    <property type="evidence" value="ECO:0007669"/>
    <property type="project" value="TreeGrafter"/>
</dbReference>
<dbReference type="Gene3D" id="3.30.460.10">
    <property type="entry name" value="Beta Polymerase, domain 2"/>
    <property type="match status" value="1"/>
</dbReference>
<name>A0AAF3ENI4_9BILA</name>
<dbReference type="InterPro" id="IPR054708">
    <property type="entry name" value="MTPAP-like_central"/>
</dbReference>
<keyword evidence="4" id="KW-0479">Metal-binding</keyword>
<evidence type="ECO:0000256" key="1">
    <source>
        <dbReference type="ARBA" id="ARBA00001936"/>
    </source>
</evidence>
<dbReference type="SUPFAM" id="SSF81301">
    <property type="entry name" value="Nucleotidyltransferase"/>
    <property type="match status" value="1"/>
</dbReference>
<evidence type="ECO:0008006" key="11">
    <source>
        <dbReference type="Google" id="ProtNLM"/>
    </source>
</evidence>
<feature type="compositionally biased region" description="Polar residues" evidence="6">
    <location>
        <begin position="1"/>
        <end position="15"/>
    </location>
</feature>
<evidence type="ECO:0000259" key="8">
    <source>
        <dbReference type="Pfam" id="PF22600"/>
    </source>
</evidence>
<sequence>MEATSTKATTGSSIWRPQDWVPPSKSLPSNNSQTKDAKSFRSRTFTNQQWSSQEKATRPAELKYVAPIPSEKKKRNRQKKRKNISPSLESNPILASPKKKEARKTNGNVNEEKSTKYDSPTIGSHKITDEETISQREIIQKVIQVEKSHQPRKENDEFSRKLGVRCDFDLVSAIKGDLDWYINKHAEAFRVFNEALLRFCANNAQSSNFYKQKEELCQKIVEKVVQVFPTQKVSIHPYGSTVIGTGLQKSDLDVCVGIGNCEGEEVEYAPTSSCKSKLGKIAKNLRTLLRHKYLTFAVIGRCKVPIIKIQLVPHLDDLEIDLNVNSFDGVFNSYLIKYYTLVDHRFVQLSLLVKYWAKELGLCDAQGGMLNSHSYQLMALHYLQCGVSPPILPNLQFLQPEIFNDDRDLEEVTLSSTTELPPVEIPAFEQNNASLGELLCGFFYYFSDFPWQTEAISIRNGAVVSRAEITEEKGHSLMYIQEPYQESNAARTMNRPPLFDWLLSSIEAGIRGLNSLHIEVSEVWALRDG</sequence>
<feature type="domain" description="Poly(A) RNA polymerase mitochondrial-like central palm" evidence="8">
    <location>
        <begin position="193"/>
        <end position="340"/>
    </location>
</feature>
<keyword evidence="5" id="KW-0460">Magnesium</keyword>
<accession>A0AAF3ENI4</accession>
<keyword evidence="9" id="KW-1185">Reference proteome</keyword>
<dbReference type="Proteomes" id="UP000887575">
    <property type="component" value="Unassembled WGS sequence"/>
</dbReference>
<evidence type="ECO:0000256" key="6">
    <source>
        <dbReference type="SAM" id="MobiDB-lite"/>
    </source>
</evidence>
<evidence type="ECO:0000256" key="2">
    <source>
        <dbReference type="ARBA" id="ARBA00001946"/>
    </source>
</evidence>
<feature type="region of interest" description="Disordered" evidence="6">
    <location>
        <begin position="1"/>
        <end position="130"/>
    </location>
</feature>
<feature type="compositionally biased region" description="Basic residues" evidence="6">
    <location>
        <begin position="72"/>
        <end position="83"/>
    </location>
</feature>
<dbReference type="CDD" id="cd05402">
    <property type="entry name" value="NT_PAP_TUTase"/>
    <property type="match status" value="1"/>
</dbReference>
<dbReference type="WBParaSite" id="MBELARI_LOCUS15283">
    <property type="protein sequence ID" value="MBELARI_LOCUS15283"/>
    <property type="gene ID" value="MBELARI_LOCUS15283"/>
</dbReference>
<dbReference type="InterPro" id="IPR002058">
    <property type="entry name" value="PAP_assoc"/>
</dbReference>
<comment type="cofactor">
    <cofactor evidence="1">
        <name>Mn(2+)</name>
        <dbReference type="ChEBI" id="CHEBI:29035"/>
    </cofactor>
</comment>
<evidence type="ECO:0000256" key="5">
    <source>
        <dbReference type="ARBA" id="ARBA00022842"/>
    </source>
</evidence>
<organism evidence="9 10">
    <name type="scientific">Mesorhabditis belari</name>
    <dbReference type="NCBI Taxonomy" id="2138241"/>
    <lineage>
        <taxon>Eukaryota</taxon>
        <taxon>Metazoa</taxon>
        <taxon>Ecdysozoa</taxon>
        <taxon>Nematoda</taxon>
        <taxon>Chromadorea</taxon>
        <taxon>Rhabditida</taxon>
        <taxon>Rhabditina</taxon>
        <taxon>Rhabditomorpha</taxon>
        <taxon>Rhabditoidea</taxon>
        <taxon>Rhabditidae</taxon>
        <taxon>Mesorhabditinae</taxon>
        <taxon>Mesorhabditis</taxon>
    </lineage>
</organism>
<feature type="domain" description="PAP-associated" evidence="7">
    <location>
        <begin position="434"/>
        <end position="488"/>
    </location>
</feature>
<dbReference type="Pfam" id="PF22600">
    <property type="entry name" value="MTPAP-like_central"/>
    <property type="match status" value="1"/>
</dbReference>
<evidence type="ECO:0000259" key="7">
    <source>
        <dbReference type="Pfam" id="PF03828"/>
    </source>
</evidence>
<evidence type="ECO:0000256" key="4">
    <source>
        <dbReference type="ARBA" id="ARBA00022723"/>
    </source>
</evidence>
<dbReference type="PANTHER" id="PTHR12271:SF117">
    <property type="entry name" value="PAP-ASSOCIATED DOMAIN-CONTAINING PROTEIN"/>
    <property type="match status" value="1"/>
</dbReference>
<dbReference type="Pfam" id="PF03828">
    <property type="entry name" value="PAP_assoc"/>
    <property type="match status" value="1"/>
</dbReference>
<comment type="cofactor">
    <cofactor evidence="2">
        <name>Mg(2+)</name>
        <dbReference type="ChEBI" id="CHEBI:18420"/>
    </cofactor>
</comment>
<proteinExistence type="predicted"/>
<dbReference type="GO" id="GO:1990817">
    <property type="term" value="F:poly(A) RNA polymerase activity"/>
    <property type="evidence" value="ECO:0007669"/>
    <property type="project" value="UniProtKB-ARBA"/>
</dbReference>
<dbReference type="Gene3D" id="1.10.1410.10">
    <property type="match status" value="1"/>
</dbReference>
<evidence type="ECO:0000313" key="10">
    <source>
        <dbReference type="WBParaSite" id="MBELARI_LOCUS15283"/>
    </source>
</evidence>
<evidence type="ECO:0000256" key="3">
    <source>
        <dbReference type="ARBA" id="ARBA00022679"/>
    </source>
</evidence>
<keyword evidence="3" id="KW-0808">Transferase</keyword>
<evidence type="ECO:0000313" key="9">
    <source>
        <dbReference type="Proteomes" id="UP000887575"/>
    </source>
</evidence>
<protein>
    <recommendedName>
        <fullName evidence="11">PAP-associated domain-containing protein</fullName>
    </recommendedName>
</protein>
<dbReference type="SUPFAM" id="SSF81631">
    <property type="entry name" value="PAP/OAS1 substrate-binding domain"/>
    <property type="match status" value="1"/>
</dbReference>
<dbReference type="AlphaFoldDB" id="A0AAF3ENI4"/>